<comment type="caution">
    <text evidence="1">The sequence shown here is derived from an EMBL/GenBank/DDBJ whole genome shotgun (WGS) entry which is preliminary data.</text>
</comment>
<accession>A0A433QAZ3</accession>
<protein>
    <submittedName>
        <fullName evidence="1">Uncharacterized protein</fullName>
    </submittedName>
</protein>
<organism evidence="1 2">
    <name type="scientific">Jimgerdemannia flammicorona</name>
    <dbReference type="NCBI Taxonomy" id="994334"/>
    <lineage>
        <taxon>Eukaryota</taxon>
        <taxon>Fungi</taxon>
        <taxon>Fungi incertae sedis</taxon>
        <taxon>Mucoromycota</taxon>
        <taxon>Mucoromycotina</taxon>
        <taxon>Endogonomycetes</taxon>
        <taxon>Endogonales</taxon>
        <taxon>Endogonaceae</taxon>
        <taxon>Jimgerdemannia</taxon>
    </lineage>
</organism>
<sequence length="69" mass="7750">MTNHGTDCRKMGALWCVLKVLVMPPVLFTTRPSFDSVQIIPFHYVTCHNASTARAYRGLFLIAPMDPDP</sequence>
<name>A0A433QAZ3_9FUNG</name>
<dbReference type="Proteomes" id="UP000274822">
    <property type="component" value="Unassembled WGS sequence"/>
</dbReference>
<evidence type="ECO:0000313" key="1">
    <source>
        <dbReference type="EMBL" id="RUS26894.1"/>
    </source>
</evidence>
<gene>
    <name evidence="1" type="ORF">BC938DRAFT_483976</name>
</gene>
<proteinExistence type="predicted"/>
<dbReference type="AlphaFoldDB" id="A0A433QAZ3"/>
<evidence type="ECO:0000313" key="2">
    <source>
        <dbReference type="Proteomes" id="UP000274822"/>
    </source>
</evidence>
<reference evidence="1 2" key="1">
    <citation type="journal article" date="2018" name="New Phytol.">
        <title>Phylogenomics of Endogonaceae and evolution of mycorrhizas within Mucoromycota.</title>
        <authorList>
            <person name="Chang Y."/>
            <person name="Desiro A."/>
            <person name="Na H."/>
            <person name="Sandor L."/>
            <person name="Lipzen A."/>
            <person name="Clum A."/>
            <person name="Barry K."/>
            <person name="Grigoriev I.V."/>
            <person name="Martin F.M."/>
            <person name="Stajich J.E."/>
            <person name="Smith M.E."/>
            <person name="Bonito G."/>
            <person name="Spatafora J.W."/>
        </authorList>
    </citation>
    <scope>NUCLEOTIDE SEQUENCE [LARGE SCALE GENOMIC DNA]</scope>
    <source>
        <strain evidence="1 2">AD002</strain>
    </source>
</reference>
<dbReference type="EMBL" id="RBNJ01009433">
    <property type="protein sequence ID" value="RUS26894.1"/>
    <property type="molecule type" value="Genomic_DNA"/>
</dbReference>
<keyword evidence="2" id="KW-1185">Reference proteome</keyword>